<proteinExistence type="predicted"/>
<sequence length="96" mass="10496">MQWRRIHSLAVSQPARALTNAKPLTKRLSVRKLDSSLANVHLCMRMFAPLGSKSFVGGLGRLDEPCLSKGWALVHGRDLGAESIVKTTKYARHGGS</sequence>
<name>A0A2X0NQI4_9BASI</name>
<accession>A0A2X0NQI4</accession>
<protein>
    <submittedName>
        <fullName evidence="1">BQ5605_C015g07771 protein</fullName>
    </submittedName>
</protein>
<reference evidence="1 2" key="1">
    <citation type="submission" date="2016-11" db="EMBL/GenBank/DDBJ databases">
        <authorList>
            <person name="Jaros S."/>
            <person name="Januszkiewicz K."/>
            <person name="Wedrychowicz H."/>
        </authorList>
    </citation>
    <scope>NUCLEOTIDE SEQUENCE [LARGE SCALE GENOMIC DNA]</scope>
</reference>
<evidence type="ECO:0000313" key="2">
    <source>
        <dbReference type="Proteomes" id="UP000249464"/>
    </source>
</evidence>
<dbReference type="AlphaFoldDB" id="A0A2X0NQI4"/>
<dbReference type="Proteomes" id="UP000249464">
    <property type="component" value="Unassembled WGS sequence"/>
</dbReference>
<gene>
    <name evidence="1" type="primary">BQ5605_C015g07771</name>
    <name evidence="1" type="ORF">BQ5605_C015G07771</name>
</gene>
<organism evidence="1 2">
    <name type="scientific">Microbotryum silenes-dioicae</name>
    <dbReference type="NCBI Taxonomy" id="796604"/>
    <lineage>
        <taxon>Eukaryota</taxon>
        <taxon>Fungi</taxon>
        <taxon>Dikarya</taxon>
        <taxon>Basidiomycota</taxon>
        <taxon>Pucciniomycotina</taxon>
        <taxon>Microbotryomycetes</taxon>
        <taxon>Microbotryales</taxon>
        <taxon>Microbotryaceae</taxon>
        <taxon>Microbotryum</taxon>
    </lineage>
</organism>
<keyword evidence="2" id="KW-1185">Reference proteome</keyword>
<dbReference type="EMBL" id="FQNC01000015">
    <property type="protein sequence ID" value="SGY17397.1"/>
    <property type="molecule type" value="Genomic_DNA"/>
</dbReference>
<evidence type="ECO:0000313" key="1">
    <source>
        <dbReference type="EMBL" id="SGY17397.1"/>
    </source>
</evidence>